<evidence type="ECO:0000313" key="5">
    <source>
        <dbReference type="EMBL" id="KAJ3443221.1"/>
    </source>
</evidence>
<reference evidence="5" key="1">
    <citation type="submission" date="2022-08" db="EMBL/GenBank/DDBJ databases">
        <title>Novel sulphate-reducing endosymbionts in the free-living metamonad Anaeramoeba.</title>
        <authorList>
            <person name="Jerlstrom-Hultqvist J."/>
            <person name="Cepicka I."/>
            <person name="Gallot-Lavallee L."/>
            <person name="Salas-Leiva D."/>
            <person name="Curtis B.A."/>
            <person name="Zahonova K."/>
            <person name="Pipaliya S."/>
            <person name="Dacks J."/>
            <person name="Roger A.J."/>
        </authorList>
    </citation>
    <scope>NUCLEOTIDE SEQUENCE</scope>
    <source>
        <strain evidence="5">Busselton2</strain>
    </source>
</reference>
<keyword evidence="3" id="KW-0853">WD repeat</keyword>
<dbReference type="InterPro" id="IPR015943">
    <property type="entry name" value="WD40/YVTN_repeat-like_dom_sf"/>
</dbReference>
<dbReference type="PANTHER" id="PTHR44267">
    <property type="entry name" value="WD REPEAT-CONTAINING PROTEIN 43"/>
    <property type="match status" value="1"/>
</dbReference>
<dbReference type="PROSITE" id="PS50082">
    <property type="entry name" value="WD_REPEATS_2"/>
    <property type="match status" value="1"/>
</dbReference>
<dbReference type="InterPro" id="IPR052414">
    <property type="entry name" value="U3_snoRNA-assoc_WDR"/>
</dbReference>
<dbReference type="Pfam" id="PF00400">
    <property type="entry name" value="WD40"/>
    <property type="match status" value="1"/>
</dbReference>
<dbReference type="EMBL" id="JANTQA010000023">
    <property type="protein sequence ID" value="KAJ3443221.1"/>
    <property type="molecule type" value="Genomic_DNA"/>
</dbReference>
<feature type="compositionally biased region" description="Acidic residues" evidence="4">
    <location>
        <begin position="588"/>
        <end position="609"/>
    </location>
</feature>
<proteinExistence type="predicted"/>
<comment type="caution">
    <text evidence="5">The sequence shown here is derived from an EMBL/GenBank/DDBJ whole genome shotgun (WGS) entry which is preliminary data.</text>
</comment>
<dbReference type="AlphaFoldDB" id="A0AAV7ZMI7"/>
<dbReference type="SUPFAM" id="SSF50978">
    <property type="entry name" value="WD40 repeat-like"/>
    <property type="match status" value="1"/>
</dbReference>
<gene>
    <name evidence="5" type="ORF">M0812_09055</name>
</gene>
<dbReference type="GO" id="GO:0005730">
    <property type="term" value="C:nucleolus"/>
    <property type="evidence" value="ECO:0007669"/>
    <property type="project" value="TreeGrafter"/>
</dbReference>
<dbReference type="Proteomes" id="UP001146793">
    <property type="component" value="Unassembled WGS sequence"/>
</dbReference>
<dbReference type="GO" id="GO:0000462">
    <property type="term" value="P:maturation of SSU-rRNA from tricistronic rRNA transcript (SSU-rRNA, 5.8S rRNA, LSU-rRNA)"/>
    <property type="evidence" value="ECO:0007669"/>
    <property type="project" value="TreeGrafter"/>
</dbReference>
<dbReference type="PANTHER" id="PTHR44267:SF1">
    <property type="entry name" value="WD REPEAT-CONTAINING PROTEIN 43"/>
    <property type="match status" value="1"/>
</dbReference>
<keyword evidence="2" id="KW-0539">Nucleus</keyword>
<evidence type="ECO:0000313" key="6">
    <source>
        <dbReference type="Proteomes" id="UP001146793"/>
    </source>
</evidence>
<name>A0AAV7ZMI7_9EUKA</name>
<feature type="region of interest" description="Disordered" evidence="4">
    <location>
        <begin position="581"/>
        <end position="609"/>
    </location>
</feature>
<sequence>MQSFSYDNKYWCTVSGSQKVKVWNTHTGRPLLVHSIAGSLSSGITCTCWTKSQRSQSTIENDGFLALGTSDGSIYMLDLNSGELLPPLAKGGSSHSSQVNCLVFDSSLDTLWSCGDDGYIFSWPISAILDQKKTKSKSSSKSKKEQQQINDICKNLKPTQFITENRPIKWISLSPNEEYLLTATEMIFLFEIKTKKHLHTFPGHGMEIKSLRWDKSGTGFYSTAGDLFINFWSLPLKLQKEQNQNQTNNASVFVMDHFPFDLSINKKSSEFLAISNGSIAIWDQDEIEQDLNDNQTEPKRPNCILLNPGTTNQYIISACFLKGDQILVIHGTWVNPFFEILKYKDDGEYINKIILKKVTFGSTEKKIFLFGKNEEEKEITEREQMEIKGPEELTIAKPKTILSKGDKDMKVEKVDKNYLKNLEKLSQKIRSLNKFEQDKNSLLRIKKMKGINMDQIKNDFIQALENKTDELILTYLYLDQSQSKKIEYFIKELKSELVNQLFKKIVLLLNENPLNLNHLLIWIKPLMLHRISNVYHQDALKDLIYFSTKMRNRLQASESSLKLLGRLEIINTQLSFYQRSENNNVDDKMEEEDLESESGSESESDSDSD</sequence>
<dbReference type="SMART" id="SM00320">
    <property type="entry name" value="WD40"/>
    <property type="match status" value="5"/>
</dbReference>
<protein>
    <submittedName>
        <fullName evidence="5">Wd repeat-containing protein</fullName>
    </submittedName>
</protein>
<organism evidence="5 6">
    <name type="scientific">Anaeramoeba flamelloides</name>
    <dbReference type="NCBI Taxonomy" id="1746091"/>
    <lineage>
        <taxon>Eukaryota</taxon>
        <taxon>Metamonada</taxon>
        <taxon>Anaeramoebidae</taxon>
        <taxon>Anaeramoeba</taxon>
    </lineage>
</organism>
<dbReference type="InterPro" id="IPR036322">
    <property type="entry name" value="WD40_repeat_dom_sf"/>
</dbReference>
<dbReference type="Gene3D" id="2.130.10.10">
    <property type="entry name" value="YVTN repeat-like/Quinoprotein amine dehydrogenase"/>
    <property type="match status" value="2"/>
</dbReference>
<evidence type="ECO:0000256" key="3">
    <source>
        <dbReference type="PROSITE-ProRule" id="PRU00221"/>
    </source>
</evidence>
<accession>A0AAV7ZMI7</accession>
<evidence type="ECO:0000256" key="4">
    <source>
        <dbReference type="SAM" id="MobiDB-lite"/>
    </source>
</evidence>
<comment type="subcellular location">
    <subcellularLocation>
        <location evidence="1">Nucleus</location>
    </subcellularLocation>
</comment>
<feature type="repeat" description="WD" evidence="3">
    <location>
        <begin position="201"/>
        <end position="234"/>
    </location>
</feature>
<dbReference type="InterPro" id="IPR001680">
    <property type="entry name" value="WD40_rpt"/>
</dbReference>
<evidence type="ECO:0000256" key="1">
    <source>
        <dbReference type="ARBA" id="ARBA00004123"/>
    </source>
</evidence>
<evidence type="ECO:0000256" key="2">
    <source>
        <dbReference type="ARBA" id="ARBA00023242"/>
    </source>
</evidence>